<evidence type="ECO:0000313" key="4">
    <source>
        <dbReference type="Proteomes" id="UP001589894"/>
    </source>
</evidence>
<keyword evidence="4" id="KW-1185">Reference proteome</keyword>
<accession>A0ABV6P5Q3</accession>
<dbReference type="Pfam" id="PF03807">
    <property type="entry name" value="F420_oxidored"/>
    <property type="match status" value="1"/>
</dbReference>
<organism evidence="3 4">
    <name type="scientific">Plantactinospora siamensis</name>
    <dbReference type="NCBI Taxonomy" id="555372"/>
    <lineage>
        <taxon>Bacteria</taxon>
        <taxon>Bacillati</taxon>
        <taxon>Actinomycetota</taxon>
        <taxon>Actinomycetes</taxon>
        <taxon>Micromonosporales</taxon>
        <taxon>Micromonosporaceae</taxon>
        <taxon>Plantactinospora</taxon>
    </lineage>
</organism>
<sequence>MRIGILGCGRIGSTLARHFAAAGHEVMVANSRDPGTLAPVANELGRVRATTVPGAATFGPVVVLAIPFGRRRELPAALLSGRIVIDTTNHQPDRDGPAPELDGGALGSSEVIQRQLPGSRVVKAFNTMRWDHLRDYAHEAGALERYGIPVAGDDEPAKRTVMDLVEQLGFQPVDAGDLRHGGRRQEPGGPVFLADLTAADLQSRLAQPAR</sequence>
<evidence type="ECO:0000256" key="1">
    <source>
        <dbReference type="ARBA" id="ARBA00023002"/>
    </source>
</evidence>
<proteinExistence type="predicted"/>
<comment type="caution">
    <text evidence="3">The sequence shown here is derived from an EMBL/GenBank/DDBJ whole genome shotgun (WGS) entry which is preliminary data.</text>
</comment>
<dbReference type="RefSeq" id="WP_377343840.1">
    <property type="nucleotide sequence ID" value="NZ_JBHLUE010000034.1"/>
</dbReference>
<feature type="domain" description="Pyrroline-5-carboxylate reductase catalytic N-terminal" evidence="2">
    <location>
        <begin position="2"/>
        <end position="90"/>
    </location>
</feature>
<keyword evidence="1" id="KW-0560">Oxidoreductase</keyword>
<dbReference type="Gene3D" id="3.40.50.720">
    <property type="entry name" value="NAD(P)-binding Rossmann-like Domain"/>
    <property type="match status" value="1"/>
</dbReference>
<reference evidence="3 4" key="1">
    <citation type="submission" date="2024-09" db="EMBL/GenBank/DDBJ databases">
        <authorList>
            <person name="Sun Q."/>
            <person name="Mori K."/>
        </authorList>
    </citation>
    <scope>NUCLEOTIDE SEQUENCE [LARGE SCALE GENOMIC DNA]</scope>
    <source>
        <strain evidence="3 4">TBRC 2205</strain>
    </source>
</reference>
<protein>
    <submittedName>
        <fullName evidence="3">NADPH-dependent F420 reductase</fullName>
    </submittedName>
</protein>
<dbReference type="SUPFAM" id="SSF51735">
    <property type="entry name" value="NAD(P)-binding Rossmann-fold domains"/>
    <property type="match status" value="1"/>
</dbReference>
<dbReference type="Proteomes" id="UP001589894">
    <property type="component" value="Unassembled WGS sequence"/>
</dbReference>
<evidence type="ECO:0000313" key="3">
    <source>
        <dbReference type="EMBL" id="MFC0568348.1"/>
    </source>
</evidence>
<name>A0ABV6P5Q3_9ACTN</name>
<dbReference type="EMBL" id="JBHLUE010000034">
    <property type="protein sequence ID" value="MFC0568348.1"/>
    <property type="molecule type" value="Genomic_DNA"/>
</dbReference>
<dbReference type="PANTHER" id="PTHR14239">
    <property type="entry name" value="DUDULIN-RELATED"/>
    <property type="match status" value="1"/>
</dbReference>
<dbReference type="InterPro" id="IPR036291">
    <property type="entry name" value="NAD(P)-bd_dom_sf"/>
</dbReference>
<dbReference type="InterPro" id="IPR028939">
    <property type="entry name" value="P5C_Rdtase_cat_N"/>
</dbReference>
<gene>
    <name evidence="3" type="ORF">ACFFHU_29940</name>
</gene>
<evidence type="ECO:0000259" key="2">
    <source>
        <dbReference type="Pfam" id="PF03807"/>
    </source>
</evidence>
<dbReference type="InterPro" id="IPR051267">
    <property type="entry name" value="STEAP_metalloreductase"/>
</dbReference>